<feature type="transmembrane region" description="Helical" evidence="1">
    <location>
        <begin position="21"/>
        <end position="41"/>
    </location>
</feature>
<accession>A0A1W1W240</accession>
<dbReference type="Proteomes" id="UP000192569">
    <property type="component" value="Chromosome I"/>
</dbReference>
<dbReference type="EMBL" id="LT838272">
    <property type="protein sequence ID" value="SMB99573.1"/>
    <property type="molecule type" value="Genomic_DNA"/>
</dbReference>
<dbReference type="AlphaFoldDB" id="A0A1W1W240"/>
<sequence length="52" mass="6052">MRAKIYWLRKAEGLRLSKKEVCTFEVILCIFGIYHLTGFFLEPEKSSLAVDT</sequence>
<protein>
    <submittedName>
        <fullName evidence="2">Uncharacterized protein</fullName>
    </submittedName>
</protein>
<gene>
    <name evidence="2" type="ORF">SAMN00808754_2971</name>
</gene>
<organism evidence="2 3">
    <name type="scientific">Thermanaeromonas toyohensis ToBE</name>
    <dbReference type="NCBI Taxonomy" id="698762"/>
    <lineage>
        <taxon>Bacteria</taxon>
        <taxon>Bacillati</taxon>
        <taxon>Bacillota</taxon>
        <taxon>Clostridia</taxon>
        <taxon>Neomoorellales</taxon>
        <taxon>Neomoorellaceae</taxon>
        <taxon>Thermanaeromonas</taxon>
    </lineage>
</organism>
<proteinExistence type="predicted"/>
<evidence type="ECO:0000313" key="3">
    <source>
        <dbReference type="Proteomes" id="UP000192569"/>
    </source>
</evidence>
<name>A0A1W1W240_9FIRM</name>
<keyword evidence="1" id="KW-0812">Transmembrane</keyword>
<keyword evidence="3" id="KW-1185">Reference proteome</keyword>
<evidence type="ECO:0000313" key="2">
    <source>
        <dbReference type="EMBL" id="SMB99573.1"/>
    </source>
</evidence>
<keyword evidence="1" id="KW-1133">Transmembrane helix</keyword>
<reference evidence="2 3" key="1">
    <citation type="submission" date="2017-04" db="EMBL/GenBank/DDBJ databases">
        <authorList>
            <person name="Afonso C.L."/>
            <person name="Miller P.J."/>
            <person name="Scott M.A."/>
            <person name="Spackman E."/>
            <person name="Goraichik I."/>
            <person name="Dimitrov K.M."/>
            <person name="Suarez D.L."/>
            <person name="Swayne D.E."/>
        </authorList>
    </citation>
    <scope>NUCLEOTIDE SEQUENCE [LARGE SCALE GENOMIC DNA]</scope>
    <source>
        <strain evidence="2 3">ToBE</strain>
    </source>
</reference>
<keyword evidence="1" id="KW-0472">Membrane</keyword>
<evidence type="ECO:0000256" key="1">
    <source>
        <dbReference type="SAM" id="Phobius"/>
    </source>
</evidence>